<evidence type="ECO:0000313" key="1">
    <source>
        <dbReference type="EMBL" id="QDS94892.1"/>
    </source>
</evidence>
<proteinExistence type="predicted"/>
<dbReference type="EMBL" id="CP036262">
    <property type="protein sequence ID" value="QDS94892.1"/>
    <property type="molecule type" value="Genomic_DNA"/>
</dbReference>
<dbReference type="RefSeq" id="WP_246109476.1">
    <property type="nucleotide sequence ID" value="NZ_CP036262.1"/>
</dbReference>
<dbReference type="Proteomes" id="UP000320672">
    <property type="component" value="Chromosome"/>
</dbReference>
<protein>
    <recommendedName>
        <fullName evidence="3">Helix-turn-helix domain protein</fullName>
    </recommendedName>
</protein>
<name>A0A517MJ23_9BACT</name>
<keyword evidence="2" id="KW-1185">Reference proteome</keyword>
<accession>A0A517MJ23</accession>
<dbReference type="KEGG" id="rml:FF011L_36740"/>
<evidence type="ECO:0008006" key="3">
    <source>
        <dbReference type="Google" id="ProtNLM"/>
    </source>
</evidence>
<organism evidence="1 2">
    <name type="scientific">Roseimaritima multifibrata</name>
    <dbReference type="NCBI Taxonomy" id="1930274"/>
    <lineage>
        <taxon>Bacteria</taxon>
        <taxon>Pseudomonadati</taxon>
        <taxon>Planctomycetota</taxon>
        <taxon>Planctomycetia</taxon>
        <taxon>Pirellulales</taxon>
        <taxon>Pirellulaceae</taxon>
        <taxon>Roseimaritima</taxon>
    </lineage>
</organism>
<dbReference type="AlphaFoldDB" id="A0A517MJ23"/>
<sequence length="91" mass="10042">MPDLQFRANLAQEDRDAIAQSVTEALRPLIESRQTLLVDGDRMAKMLSISRPHLDKLRAAGAIPSLLLGHSRRYDPAAVMAAIEGKEVPHE</sequence>
<gene>
    <name evidence="1" type="ORF">FF011L_36740</name>
</gene>
<evidence type="ECO:0000313" key="2">
    <source>
        <dbReference type="Proteomes" id="UP000320672"/>
    </source>
</evidence>
<reference evidence="1 2" key="1">
    <citation type="submission" date="2019-02" db="EMBL/GenBank/DDBJ databases">
        <title>Deep-cultivation of Planctomycetes and their phenomic and genomic characterization uncovers novel biology.</title>
        <authorList>
            <person name="Wiegand S."/>
            <person name="Jogler M."/>
            <person name="Boedeker C."/>
            <person name="Pinto D."/>
            <person name="Vollmers J."/>
            <person name="Rivas-Marin E."/>
            <person name="Kohn T."/>
            <person name="Peeters S.H."/>
            <person name="Heuer A."/>
            <person name="Rast P."/>
            <person name="Oberbeckmann S."/>
            <person name="Bunk B."/>
            <person name="Jeske O."/>
            <person name="Meyerdierks A."/>
            <person name="Storesund J.E."/>
            <person name="Kallscheuer N."/>
            <person name="Luecker S."/>
            <person name="Lage O.M."/>
            <person name="Pohl T."/>
            <person name="Merkel B.J."/>
            <person name="Hornburger P."/>
            <person name="Mueller R.-W."/>
            <person name="Bruemmer F."/>
            <person name="Labrenz M."/>
            <person name="Spormann A.M."/>
            <person name="Op den Camp H."/>
            <person name="Overmann J."/>
            <person name="Amann R."/>
            <person name="Jetten M.S.M."/>
            <person name="Mascher T."/>
            <person name="Medema M.H."/>
            <person name="Devos D.P."/>
            <person name="Kaster A.-K."/>
            <person name="Ovreas L."/>
            <person name="Rohde M."/>
            <person name="Galperin M.Y."/>
            <person name="Jogler C."/>
        </authorList>
    </citation>
    <scope>NUCLEOTIDE SEQUENCE [LARGE SCALE GENOMIC DNA]</scope>
    <source>
        <strain evidence="1 2">FF011L</strain>
    </source>
</reference>